<dbReference type="InterPro" id="IPR001753">
    <property type="entry name" value="Enoyl-CoA_hydra/iso"/>
</dbReference>
<dbReference type="PANTHER" id="PTHR43612">
    <property type="entry name" value="TRIFUNCTIONAL ENZYME SUBUNIT ALPHA"/>
    <property type="match status" value="1"/>
</dbReference>
<accession>A0A380AET0</accession>
<dbReference type="EMBL" id="UGYN01000002">
    <property type="protein sequence ID" value="SUI78859.1"/>
    <property type="molecule type" value="Genomic_DNA"/>
</dbReference>
<dbReference type="Proteomes" id="UP000255529">
    <property type="component" value="Unassembled WGS sequence"/>
</dbReference>
<proteinExistence type="predicted"/>
<dbReference type="GO" id="GO:0004300">
    <property type="term" value="F:enoyl-CoA hydratase activity"/>
    <property type="evidence" value="ECO:0007669"/>
    <property type="project" value="TreeGrafter"/>
</dbReference>
<evidence type="ECO:0000313" key="2">
    <source>
        <dbReference type="Proteomes" id="UP000255529"/>
    </source>
</evidence>
<dbReference type="SUPFAM" id="SSF52096">
    <property type="entry name" value="ClpP/crotonase"/>
    <property type="match status" value="1"/>
</dbReference>
<protein>
    <submittedName>
        <fullName evidence="1">Fatty acid oxidation complex subunit alpha</fullName>
    </submittedName>
</protein>
<dbReference type="GO" id="GO:0006635">
    <property type="term" value="P:fatty acid beta-oxidation"/>
    <property type="evidence" value="ECO:0007669"/>
    <property type="project" value="TreeGrafter"/>
</dbReference>
<dbReference type="Gene3D" id="3.90.226.10">
    <property type="entry name" value="2-enoyl-CoA Hydratase, Chain A, domain 1"/>
    <property type="match status" value="1"/>
</dbReference>
<dbReference type="InterPro" id="IPR029045">
    <property type="entry name" value="ClpP/crotonase-like_dom_sf"/>
</dbReference>
<organism evidence="1 2">
    <name type="scientific">Serratia quinivorans</name>
    <dbReference type="NCBI Taxonomy" id="137545"/>
    <lineage>
        <taxon>Bacteria</taxon>
        <taxon>Pseudomonadati</taxon>
        <taxon>Pseudomonadota</taxon>
        <taxon>Gammaproteobacteria</taxon>
        <taxon>Enterobacterales</taxon>
        <taxon>Yersiniaceae</taxon>
        <taxon>Serratia</taxon>
    </lineage>
</organism>
<evidence type="ECO:0000313" key="1">
    <source>
        <dbReference type="EMBL" id="SUI78859.1"/>
    </source>
</evidence>
<dbReference type="Pfam" id="PF00378">
    <property type="entry name" value="ECH_1"/>
    <property type="match status" value="1"/>
</dbReference>
<dbReference type="GO" id="GO:0016509">
    <property type="term" value="F:long-chain (3S)-3-hydroxyacyl-CoA dehydrogenase (NAD+) activity"/>
    <property type="evidence" value="ECO:0007669"/>
    <property type="project" value="TreeGrafter"/>
</dbReference>
<gene>
    <name evidence="1" type="primary">fadJ_2</name>
    <name evidence="1" type="ORF">NCTC11544_04025</name>
</gene>
<dbReference type="AlphaFoldDB" id="A0A380AET0"/>
<sequence length="129" mass="13994">MAAWSWLWPATAASGSLDDKTALGLPEVQLGLLPGSGGTQRLPRLIGASKALDMILTGKHIRARQALRLGLVDDAVPQSILLQTAIERVKQGWQSRRELPWQERLLNGPLGKSLAVQHCTQENAGENAR</sequence>
<dbReference type="CDD" id="cd06558">
    <property type="entry name" value="crotonase-like"/>
    <property type="match status" value="1"/>
</dbReference>
<dbReference type="PANTHER" id="PTHR43612:SF3">
    <property type="entry name" value="TRIFUNCTIONAL ENZYME SUBUNIT ALPHA, MITOCHONDRIAL"/>
    <property type="match status" value="1"/>
</dbReference>
<reference evidence="1 2" key="1">
    <citation type="submission" date="2018-06" db="EMBL/GenBank/DDBJ databases">
        <authorList>
            <consortium name="Pathogen Informatics"/>
            <person name="Doyle S."/>
        </authorList>
    </citation>
    <scope>NUCLEOTIDE SEQUENCE [LARGE SCALE GENOMIC DNA]</scope>
    <source>
        <strain evidence="1 2">NCTC11544</strain>
    </source>
</reference>
<dbReference type="InterPro" id="IPR050136">
    <property type="entry name" value="FA_oxidation_alpha_subunit"/>
</dbReference>
<name>A0A380AET0_9GAMM</name>